<dbReference type="Pfam" id="PF17100">
    <property type="entry name" value="NACHT_N"/>
    <property type="match status" value="1"/>
</dbReference>
<protein>
    <recommendedName>
        <fullName evidence="6">NACHT domain-containing protein</fullName>
    </recommendedName>
</protein>
<dbReference type="GeneID" id="92031249"/>
<dbReference type="InterPro" id="IPR027417">
    <property type="entry name" value="P-loop_NTPase"/>
</dbReference>
<comment type="caution">
    <text evidence="4">The sequence shown here is derived from an EMBL/GenBank/DDBJ whole genome shotgun (WGS) entry which is preliminary data.</text>
</comment>
<evidence type="ECO:0000259" key="2">
    <source>
        <dbReference type="Pfam" id="PF17100"/>
    </source>
</evidence>
<organism evidence="4 5">
    <name type="scientific">Phyllosticta citribraziliensis</name>
    <dbReference type="NCBI Taxonomy" id="989973"/>
    <lineage>
        <taxon>Eukaryota</taxon>
        <taxon>Fungi</taxon>
        <taxon>Dikarya</taxon>
        <taxon>Ascomycota</taxon>
        <taxon>Pezizomycotina</taxon>
        <taxon>Dothideomycetes</taxon>
        <taxon>Dothideomycetes incertae sedis</taxon>
        <taxon>Botryosphaeriales</taxon>
        <taxon>Phyllostictaceae</taxon>
        <taxon>Phyllosticta</taxon>
    </lineage>
</organism>
<proteinExistence type="predicted"/>
<keyword evidence="5" id="KW-1185">Reference proteome</keyword>
<dbReference type="Gene3D" id="3.40.50.300">
    <property type="entry name" value="P-loop containing nucleotide triphosphate hydrolases"/>
    <property type="match status" value="1"/>
</dbReference>
<feature type="domain" description="Nephrocystin 3-like N-terminal" evidence="3">
    <location>
        <begin position="294"/>
        <end position="469"/>
    </location>
</feature>
<dbReference type="InterPro" id="IPR056884">
    <property type="entry name" value="NPHP3-like_N"/>
</dbReference>
<dbReference type="PANTHER" id="PTHR10039">
    <property type="entry name" value="AMELOGENIN"/>
    <property type="match status" value="1"/>
</dbReference>
<sequence>MASSNAQPGPPQVLPHASNQLWEKAAKSLSEDDRQTIDASRANKIDVLNDVLTLVESKRQLCRDKAWRWPKSNGEQIILRDLCEKTIRWVDKFKQVGDVAVQYDPVHASLPWAGVRFILQLVVSDSRLFATMMEGVEGASRLITHCAILEDLCLRSSSPAISNLAEALVKLYAAILLHLAKAGRYFGRSTLKRIGQSLVETEDSVKSQWNVVIEAEKDVERCFGAVGHETLVAVDTKLDDLLQSLDQPINRMVSQLSELHDSFKKEERQALLQWLSRIPYKEHHKRINDERLSGSGDWLLKKQAFAQWIQSSSSSIFWLHGAPGAGKTHLTSLVIDRYLKQGNRQSPMGLSAFFYCNLGEAGRSSPEEILRCLLKQLCSATAKEPIREPVATTYRRRKEEADDDGGDPFKLSIKECVSQIVAIFDENPGILVVDALDECDPSRRYYLLEALDEIIQLSSNLVKIFVSSRNDDDIVRRLQKWRNIQVHVEDNGDDIKDFVNLELRKAITSGRLLKGAVSRQMESEIREALIKGSQGILTRTPSRFLWASLQIQNITDHQRFKLEADVRAELGKLPDSLKGSYHKIYQQILNSGPQSRSLAQSALAWIMCWQSYPDAHNLLSAIKFSSDDCKYASMSDVLDVCCNLVILDSPTSSDPGFRFAHLSVQEFLMDLEDFTPFKIHLQAAKYCLYIMDLGYQRRLSLLGTRLFYDPLSNALRYFSTHARFFQDVWRENDDVKSILEKFAELYISVPRKRLYMDLPPEYVPLPCSVLSAASVNLSSLVDIQHSQGRLNLSPAQQFECLRKSAWLGNSDSFWTFVRHFGLRSADLIYLAADAVSLQKRRDYCEKARQQNRPQIMLRLLEYDKLPFSKVVLHALINDHSFACHLKSYVTGWAIDNGNKLSKPSSFLEVTQGHNREVLMGLLDSDLLLRPADIEELMKELQSDEEVMQLLVSKKQSVQDAIAAFQEDQEPRNWYFSDLSNEGFTMLPAFFVELWFSFGFHDFGLGDGRTVSVLVSELQQHRGWIKLSDAGTEVLRREIKAREIDENNIERSEARYEKKRRYEIRNRRGYN</sequence>
<dbReference type="Pfam" id="PF24883">
    <property type="entry name" value="NPHP3_N"/>
    <property type="match status" value="1"/>
</dbReference>
<evidence type="ECO:0000256" key="1">
    <source>
        <dbReference type="ARBA" id="ARBA00022737"/>
    </source>
</evidence>
<gene>
    <name evidence="4" type="ORF">J3D65DRAFT_605282</name>
</gene>
<keyword evidence="1" id="KW-0677">Repeat</keyword>
<accession>A0ABR1LGE2</accession>
<dbReference type="RefSeq" id="XP_066653322.1">
    <property type="nucleotide sequence ID" value="XM_066798343.1"/>
</dbReference>
<dbReference type="Proteomes" id="UP001360953">
    <property type="component" value="Unassembled WGS sequence"/>
</dbReference>
<name>A0ABR1LGE2_9PEZI</name>
<dbReference type="EMBL" id="JBBPEH010000009">
    <property type="protein sequence ID" value="KAK7534283.1"/>
    <property type="molecule type" value="Genomic_DNA"/>
</dbReference>
<evidence type="ECO:0000259" key="3">
    <source>
        <dbReference type="Pfam" id="PF24883"/>
    </source>
</evidence>
<dbReference type="InterPro" id="IPR031359">
    <property type="entry name" value="NACHT_N"/>
</dbReference>
<dbReference type="PANTHER" id="PTHR10039:SF16">
    <property type="entry name" value="GPI INOSITOL-DEACYLASE"/>
    <property type="match status" value="1"/>
</dbReference>
<evidence type="ECO:0000313" key="4">
    <source>
        <dbReference type="EMBL" id="KAK7534283.1"/>
    </source>
</evidence>
<evidence type="ECO:0000313" key="5">
    <source>
        <dbReference type="Proteomes" id="UP001360953"/>
    </source>
</evidence>
<dbReference type="SUPFAM" id="SSF52540">
    <property type="entry name" value="P-loop containing nucleoside triphosphate hydrolases"/>
    <property type="match status" value="1"/>
</dbReference>
<evidence type="ECO:0008006" key="6">
    <source>
        <dbReference type="Google" id="ProtNLM"/>
    </source>
</evidence>
<feature type="domain" description="NWD NACHT-NTPase N-terminal" evidence="2">
    <location>
        <begin position="69"/>
        <end position="221"/>
    </location>
</feature>
<reference evidence="4 5" key="1">
    <citation type="submission" date="2024-04" db="EMBL/GenBank/DDBJ databases">
        <title>Phyllosticta paracitricarpa is synonymous to the EU quarantine fungus P. citricarpa based on phylogenomic analyses.</title>
        <authorList>
            <consortium name="Lawrence Berkeley National Laboratory"/>
            <person name="Van ingen-buijs V.A."/>
            <person name="Van westerhoven A.C."/>
            <person name="Haridas S."/>
            <person name="Skiadas P."/>
            <person name="Martin F."/>
            <person name="Groenewald J.Z."/>
            <person name="Crous P.W."/>
            <person name="Seidl M.F."/>
        </authorList>
    </citation>
    <scope>NUCLEOTIDE SEQUENCE [LARGE SCALE GENOMIC DNA]</scope>
    <source>
        <strain evidence="4 5">CPC 17464</strain>
    </source>
</reference>